<dbReference type="AlphaFoldDB" id="A0A371I239"/>
<dbReference type="PROSITE" id="PS50030">
    <property type="entry name" value="UBA"/>
    <property type="match status" value="1"/>
</dbReference>
<dbReference type="FunFam" id="1.20.120.1920:FF:000003">
    <property type="entry name" value="Ubiquitin-associated/translation elongation factor EF1B protein"/>
    <property type="match status" value="1"/>
</dbReference>
<evidence type="ECO:0000313" key="3">
    <source>
        <dbReference type="EMBL" id="RDY09108.1"/>
    </source>
</evidence>
<dbReference type="InterPro" id="IPR015940">
    <property type="entry name" value="UBA"/>
</dbReference>
<comment type="caution">
    <text evidence="3">The sequence shown here is derived from an EMBL/GenBank/DDBJ whole genome shotgun (WGS) entry which is preliminary data.</text>
</comment>
<feature type="domain" description="UBA" evidence="2">
    <location>
        <begin position="225"/>
        <end position="267"/>
    </location>
</feature>
<reference evidence="3" key="1">
    <citation type="submission" date="2018-05" db="EMBL/GenBank/DDBJ databases">
        <title>Draft genome of Mucuna pruriens seed.</title>
        <authorList>
            <person name="Nnadi N.E."/>
            <person name="Vos R."/>
            <person name="Hasami M.H."/>
            <person name="Devisetty U.K."/>
            <person name="Aguiy J.C."/>
        </authorList>
    </citation>
    <scope>NUCLEOTIDE SEQUENCE [LARGE SCALE GENOMIC DNA]</scope>
    <source>
        <strain evidence="3">JCA_2017</strain>
    </source>
</reference>
<dbReference type="GO" id="GO:0043130">
    <property type="term" value="F:ubiquitin binding"/>
    <property type="evidence" value="ECO:0007669"/>
    <property type="project" value="InterPro"/>
</dbReference>
<feature type="non-terminal residue" evidence="3">
    <location>
        <position position="1"/>
    </location>
</feature>
<dbReference type="SUPFAM" id="SSF46934">
    <property type="entry name" value="UBA-like"/>
    <property type="match status" value="1"/>
</dbReference>
<organism evidence="3 4">
    <name type="scientific">Mucuna pruriens</name>
    <name type="common">Velvet bean</name>
    <name type="synonym">Dolichos pruriens</name>
    <dbReference type="NCBI Taxonomy" id="157652"/>
    <lineage>
        <taxon>Eukaryota</taxon>
        <taxon>Viridiplantae</taxon>
        <taxon>Streptophyta</taxon>
        <taxon>Embryophyta</taxon>
        <taxon>Tracheophyta</taxon>
        <taxon>Spermatophyta</taxon>
        <taxon>Magnoliopsida</taxon>
        <taxon>eudicotyledons</taxon>
        <taxon>Gunneridae</taxon>
        <taxon>Pentapetalae</taxon>
        <taxon>rosids</taxon>
        <taxon>fabids</taxon>
        <taxon>Fabales</taxon>
        <taxon>Fabaceae</taxon>
        <taxon>Papilionoideae</taxon>
        <taxon>50 kb inversion clade</taxon>
        <taxon>NPAAA clade</taxon>
        <taxon>indigoferoid/millettioid clade</taxon>
        <taxon>Phaseoleae</taxon>
        <taxon>Mucuna</taxon>
    </lineage>
</organism>
<dbReference type="PANTHER" id="PTHR15960">
    <property type="entry name" value="LD44032P"/>
    <property type="match status" value="1"/>
</dbReference>
<protein>
    <recommendedName>
        <fullName evidence="2">UBA domain-containing protein</fullName>
    </recommendedName>
</protein>
<keyword evidence="4" id="KW-1185">Reference proteome</keyword>
<evidence type="ECO:0000313" key="4">
    <source>
        <dbReference type="Proteomes" id="UP000257109"/>
    </source>
</evidence>
<dbReference type="PANTHER" id="PTHR15960:SF5">
    <property type="entry name" value="LD44032P"/>
    <property type="match status" value="1"/>
</dbReference>
<dbReference type="GO" id="GO:0000813">
    <property type="term" value="C:ESCRT I complex"/>
    <property type="evidence" value="ECO:0007669"/>
    <property type="project" value="InterPro"/>
</dbReference>
<dbReference type="OrthoDB" id="2018023at2759"/>
<feature type="region of interest" description="Disordered" evidence="1">
    <location>
        <begin position="1"/>
        <end position="52"/>
    </location>
</feature>
<dbReference type="InterPro" id="IPR038870">
    <property type="entry name" value="UBAP1"/>
</dbReference>
<evidence type="ECO:0000256" key="1">
    <source>
        <dbReference type="SAM" id="MobiDB-lite"/>
    </source>
</evidence>
<dbReference type="Proteomes" id="UP000257109">
    <property type="component" value="Unassembled WGS sequence"/>
</dbReference>
<dbReference type="InterPro" id="IPR042575">
    <property type="entry name" value="UBAP1_C"/>
</dbReference>
<dbReference type="EMBL" id="QJKJ01001125">
    <property type="protein sequence ID" value="RDY09108.1"/>
    <property type="molecule type" value="Genomic_DNA"/>
</dbReference>
<proteinExistence type="predicted"/>
<dbReference type="STRING" id="157652.A0A371I239"/>
<dbReference type="InterPro" id="IPR009060">
    <property type="entry name" value="UBA-like_sf"/>
</dbReference>
<dbReference type="Gene3D" id="1.20.120.1920">
    <property type="entry name" value="UBAP1 SOUBA domain"/>
    <property type="match status" value="1"/>
</dbReference>
<gene>
    <name evidence="3" type="ORF">CR513_06573</name>
</gene>
<feature type="compositionally biased region" description="Polar residues" evidence="1">
    <location>
        <begin position="13"/>
        <end position="22"/>
    </location>
</feature>
<dbReference type="GO" id="GO:0043162">
    <property type="term" value="P:ubiquitin-dependent protein catabolic process via the multivesicular body sorting pathway"/>
    <property type="evidence" value="ECO:0007669"/>
    <property type="project" value="InterPro"/>
</dbReference>
<accession>A0A371I239</accession>
<evidence type="ECO:0000259" key="2">
    <source>
        <dbReference type="PROSITE" id="PS50030"/>
    </source>
</evidence>
<name>A0A371I239_MUCPR</name>
<sequence>MDYDIRTRLPPYNASSAPTTHQMYPKIGPHGLAAARPSPHHHSSPPPSSPGLGIRVFVKPEYRITPPLASMMWFSQGSYQLVSEFSTMSLSSKKATWVVMPTLQCLCMTSQRTNVHPAHVGTGTAEHGGMLGSNCKPHLLPHSGDIPRSNFQFDFGLERKILAEANKENPNWSKFGMENLPTKVTESASPKVSVSDPIVSKYIAMGLNREAVPIAVAKYGDNPAKIPEFVKSYTLLREMGFSSTSVAEALVMYDNDTDKALAHFLNGSS</sequence>